<dbReference type="RefSeq" id="WP_192038245.1">
    <property type="nucleotide sequence ID" value="NZ_JACYWE010000002.1"/>
</dbReference>
<dbReference type="EMBL" id="JACYWE010000002">
    <property type="protein sequence ID" value="MBD8505782.1"/>
    <property type="molecule type" value="Genomic_DNA"/>
</dbReference>
<name>A0A927JCA9_9ACTN</name>
<gene>
    <name evidence="1" type="ORF">HT102_04695</name>
</gene>
<dbReference type="InterPro" id="IPR007263">
    <property type="entry name" value="DCC1-like"/>
</dbReference>
<evidence type="ECO:0000313" key="2">
    <source>
        <dbReference type="Proteomes" id="UP000642993"/>
    </source>
</evidence>
<sequence length="123" mass="13502">MPDTTKVLYDRDCGFCVSCLNLLARLDRHHRVTAIAYQHPGAVEQFDVTEDDAAAAAWALDPDGTRHRGAGAINAGLSAALGTRLPLRVYHLPLVRQVQDRVYQWVADHRHLMPGGSKTCTLG</sequence>
<dbReference type="Pfam" id="PF04134">
    <property type="entry name" value="DCC1-like"/>
    <property type="match status" value="1"/>
</dbReference>
<proteinExistence type="predicted"/>
<keyword evidence="2" id="KW-1185">Reference proteome</keyword>
<protein>
    <submittedName>
        <fullName evidence="1">DUF393 domain-containing protein</fullName>
    </submittedName>
</protein>
<comment type="caution">
    <text evidence="1">The sequence shown here is derived from an EMBL/GenBank/DDBJ whole genome shotgun (WGS) entry which is preliminary data.</text>
</comment>
<dbReference type="GO" id="GO:0015035">
    <property type="term" value="F:protein-disulfide reductase activity"/>
    <property type="evidence" value="ECO:0007669"/>
    <property type="project" value="InterPro"/>
</dbReference>
<evidence type="ECO:0000313" key="1">
    <source>
        <dbReference type="EMBL" id="MBD8505782.1"/>
    </source>
</evidence>
<dbReference type="Proteomes" id="UP000642993">
    <property type="component" value="Unassembled WGS sequence"/>
</dbReference>
<dbReference type="AlphaFoldDB" id="A0A927JCA9"/>
<accession>A0A927JCA9</accession>
<organism evidence="1 2">
    <name type="scientific">Lolliginicoccus lacisalsi</name>
    <dbReference type="NCBI Taxonomy" id="2742202"/>
    <lineage>
        <taxon>Bacteria</taxon>
        <taxon>Bacillati</taxon>
        <taxon>Actinomycetota</taxon>
        <taxon>Actinomycetes</taxon>
        <taxon>Mycobacteriales</taxon>
        <taxon>Hoyosellaceae</taxon>
        <taxon>Lolliginicoccus</taxon>
    </lineage>
</organism>
<reference evidence="1" key="1">
    <citation type="submission" date="2020-09" db="EMBL/GenBank/DDBJ databases">
        <title>Hoyosella lacisalsi sp. nov., a halotolerant actinobacterium isolated from soil of Lake Gudzhirganskoe.</title>
        <authorList>
            <person name="Yang Q."/>
            <person name="Guo P.Y."/>
            <person name="Liu S.W."/>
            <person name="Li F.N."/>
            <person name="Sun C.H."/>
        </authorList>
    </citation>
    <scope>NUCLEOTIDE SEQUENCE</scope>
    <source>
        <strain evidence="1">G463</strain>
    </source>
</reference>